<name>A0A3A1YDF3_9GAMM</name>
<evidence type="ECO:0000313" key="2">
    <source>
        <dbReference type="EMBL" id="RIY35279.1"/>
    </source>
</evidence>
<keyword evidence="1" id="KW-0732">Signal</keyword>
<dbReference type="OrthoDB" id="9832803at2"/>
<accession>A0A3A1YDF3</accession>
<dbReference type="AlphaFoldDB" id="A0A3A1YDF3"/>
<dbReference type="Proteomes" id="UP000265964">
    <property type="component" value="Unassembled WGS sequence"/>
</dbReference>
<feature type="signal peptide" evidence="1">
    <location>
        <begin position="1"/>
        <end position="20"/>
    </location>
</feature>
<sequence length="335" mass="39035">MKKTLATCLFASFMTTSSFASINLYDYDNGDSGASLDVFAQIRYLYHNENSTVKYSNIARDKLIFQSNFLRTRVGVQGKIFDQNLLTYGFYTRFDHYYLNYKQKYSYNNFYENTGSIKYREGFTLNRAYVYLSQPEVGTLLYGKYITVADDRFQNNLQYDFFDNNLKFTAFSVSAGDYDSTITYYLPSINNLNGGVSFAQTKNSQNNTTSQIAFNSNYTYLGHYFSVTYANTQNKINSRVNNIFNSYDLAYYNSSLINNLTLGFDLAYQKSQQNIIENNFANYYFKEKSWSLAFKGEYYFSQYFSPYFALSFVHNKQQGDIYSGSKIKQFNYILG</sequence>
<protein>
    <recommendedName>
        <fullName evidence="4">Porin</fullName>
    </recommendedName>
</protein>
<evidence type="ECO:0000313" key="3">
    <source>
        <dbReference type="Proteomes" id="UP000265964"/>
    </source>
</evidence>
<feature type="non-terminal residue" evidence="2">
    <location>
        <position position="335"/>
    </location>
</feature>
<gene>
    <name evidence="2" type="ORF">CKF59_03820</name>
</gene>
<feature type="chain" id="PRO_5017372130" description="Porin" evidence="1">
    <location>
        <begin position="21"/>
        <end position="335"/>
    </location>
</feature>
<dbReference type="RefSeq" id="WP_147397108.1">
    <property type="nucleotide sequence ID" value="NZ_NRJF01000095.1"/>
</dbReference>
<organism evidence="2 3">
    <name type="scientific">Psittacicella gerlachiana</name>
    <dbReference type="NCBI Taxonomy" id="2028574"/>
    <lineage>
        <taxon>Bacteria</taxon>
        <taxon>Pseudomonadati</taxon>
        <taxon>Pseudomonadota</taxon>
        <taxon>Gammaproteobacteria</taxon>
        <taxon>Pasteurellales</taxon>
        <taxon>Psittacicellaceae</taxon>
        <taxon>Psittacicella</taxon>
    </lineage>
</organism>
<keyword evidence="3" id="KW-1185">Reference proteome</keyword>
<reference evidence="2 3" key="1">
    <citation type="submission" date="2017-08" db="EMBL/GenBank/DDBJ databases">
        <title>Reclassification of Bisgaard taxon 37 and 44.</title>
        <authorList>
            <person name="Christensen H."/>
        </authorList>
    </citation>
    <scope>NUCLEOTIDE SEQUENCE [LARGE SCALE GENOMIC DNA]</scope>
    <source>
        <strain evidence="2 3">EEAB3T1</strain>
    </source>
</reference>
<dbReference type="Gene3D" id="2.40.160.10">
    <property type="entry name" value="Porin"/>
    <property type="match status" value="1"/>
</dbReference>
<evidence type="ECO:0000256" key="1">
    <source>
        <dbReference type="SAM" id="SignalP"/>
    </source>
</evidence>
<dbReference type="InterPro" id="IPR023614">
    <property type="entry name" value="Porin_dom_sf"/>
</dbReference>
<dbReference type="SUPFAM" id="SSF56935">
    <property type="entry name" value="Porins"/>
    <property type="match status" value="1"/>
</dbReference>
<dbReference type="EMBL" id="NRJF01000095">
    <property type="protein sequence ID" value="RIY35279.1"/>
    <property type="molecule type" value="Genomic_DNA"/>
</dbReference>
<comment type="caution">
    <text evidence="2">The sequence shown here is derived from an EMBL/GenBank/DDBJ whole genome shotgun (WGS) entry which is preliminary data.</text>
</comment>
<proteinExistence type="predicted"/>
<evidence type="ECO:0008006" key="4">
    <source>
        <dbReference type="Google" id="ProtNLM"/>
    </source>
</evidence>